<evidence type="ECO:0000256" key="3">
    <source>
        <dbReference type="ARBA" id="ARBA00022723"/>
    </source>
</evidence>
<dbReference type="PROSITE" id="PS51462">
    <property type="entry name" value="NUDIX"/>
    <property type="match status" value="1"/>
</dbReference>
<dbReference type="PANTHER" id="PTHR12992:SF11">
    <property type="entry name" value="MITOCHONDRIAL COENZYME A DIPHOSPHATASE NUDT8"/>
    <property type="match status" value="1"/>
</dbReference>
<accession>N0DZY7</accession>
<reference evidence="8 9" key="1">
    <citation type="journal article" date="2013" name="ISME J.">
        <title>A metabolic model for members of the genus Tetrasphaera involved in enhanced biological phosphorus removal.</title>
        <authorList>
            <person name="Kristiansen R."/>
            <person name="Nguyen H.T.T."/>
            <person name="Saunders A.M."/>
            <person name="Nielsen J.L."/>
            <person name="Wimmer R."/>
            <person name="Le V.Q."/>
            <person name="McIlroy S.J."/>
            <person name="Petrovski S."/>
            <person name="Seviour R.J."/>
            <person name="Calteau A."/>
            <person name="Nielsen K.L."/>
            <person name="Nielsen P.H."/>
        </authorList>
    </citation>
    <scope>NUCLEOTIDE SEQUENCE [LARGE SCALE GENOMIC DNA]</scope>
    <source>
        <strain evidence="8 9">Lp2</strain>
    </source>
</reference>
<comment type="cofactor">
    <cofactor evidence="2">
        <name>Mg(2+)</name>
        <dbReference type="ChEBI" id="CHEBI:18420"/>
    </cofactor>
</comment>
<evidence type="ECO:0000256" key="5">
    <source>
        <dbReference type="ARBA" id="ARBA00022842"/>
    </source>
</evidence>
<dbReference type="GO" id="GO:0046872">
    <property type="term" value="F:metal ion binding"/>
    <property type="evidence" value="ECO:0007669"/>
    <property type="project" value="UniProtKB-KW"/>
</dbReference>
<organism evidence="8 9">
    <name type="scientific">Phycicoccus elongatus Lp2</name>
    <dbReference type="NCBI Taxonomy" id="1193181"/>
    <lineage>
        <taxon>Bacteria</taxon>
        <taxon>Bacillati</taxon>
        <taxon>Actinomycetota</taxon>
        <taxon>Actinomycetes</taxon>
        <taxon>Micrococcales</taxon>
        <taxon>Intrasporangiaceae</taxon>
        <taxon>Phycicoccus</taxon>
    </lineage>
</organism>
<dbReference type="AlphaFoldDB" id="N0DZY7"/>
<dbReference type="EMBL" id="CAIZ01000032">
    <property type="protein sequence ID" value="CCH68975.1"/>
    <property type="molecule type" value="Genomic_DNA"/>
</dbReference>
<keyword evidence="9" id="KW-1185">Reference proteome</keyword>
<sequence>MARVAGELEQGHPDYFRTFAPPKGPHRRSAVLMLFGPGADGEEVVLTERSAHLRSHPGQVSFPGGSLERGDVTAADGALREAHEEVGIDPAGVDVALQLPDIFLSPSQHAVTPVLAWWPIPGEVRAADPIEVARAAKVRVAELVDPDRRFTVTHPSGYRGPGFEVEGLFVWGFTAMVLSTLLDVAGLAPPWDESVERELPERLGRPWSRR</sequence>
<dbReference type="HOGENOM" id="CLU_040940_3_1_11"/>
<gene>
    <name evidence="8" type="ORF">BN10_1270013</name>
</gene>
<evidence type="ECO:0000256" key="4">
    <source>
        <dbReference type="ARBA" id="ARBA00022801"/>
    </source>
</evidence>
<comment type="cofactor">
    <cofactor evidence="1">
        <name>Mn(2+)</name>
        <dbReference type="ChEBI" id="CHEBI:29035"/>
    </cofactor>
</comment>
<evidence type="ECO:0000256" key="1">
    <source>
        <dbReference type="ARBA" id="ARBA00001936"/>
    </source>
</evidence>
<dbReference type="PANTHER" id="PTHR12992">
    <property type="entry name" value="NUDIX HYDROLASE"/>
    <property type="match status" value="1"/>
</dbReference>
<dbReference type="SUPFAM" id="SSF55811">
    <property type="entry name" value="Nudix"/>
    <property type="match status" value="1"/>
</dbReference>
<evidence type="ECO:0000256" key="6">
    <source>
        <dbReference type="ARBA" id="ARBA00023211"/>
    </source>
</evidence>
<name>N0DZY7_9MICO</name>
<evidence type="ECO:0000256" key="2">
    <source>
        <dbReference type="ARBA" id="ARBA00001946"/>
    </source>
</evidence>
<keyword evidence="5" id="KW-0460">Magnesium</keyword>
<keyword evidence="3" id="KW-0479">Metal-binding</keyword>
<protein>
    <recommendedName>
        <fullName evidence="7">Nudix hydrolase domain-containing protein</fullName>
    </recommendedName>
</protein>
<evidence type="ECO:0000313" key="8">
    <source>
        <dbReference type="EMBL" id="CCH68975.1"/>
    </source>
</evidence>
<comment type="caution">
    <text evidence="8">The sequence shown here is derived from an EMBL/GenBank/DDBJ whole genome shotgun (WGS) entry which is preliminary data.</text>
</comment>
<keyword evidence="6" id="KW-0464">Manganese</keyword>
<feature type="domain" description="Nudix hydrolase" evidence="7">
    <location>
        <begin position="25"/>
        <end position="164"/>
    </location>
</feature>
<dbReference type="InterPro" id="IPR045121">
    <property type="entry name" value="CoAse"/>
</dbReference>
<dbReference type="Pfam" id="PF00293">
    <property type="entry name" value="NUDIX"/>
    <property type="match status" value="1"/>
</dbReference>
<dbReference type="eggNOG" id="COG0494">
    <property type="taxonomic scope" value="Bacteria"/>
</dbReference>
<dbReference type="STRING" id="1193181.BN10_1270013"/>
<dbReference type="Proteomes" id="UP000013167">
    <property type="component" value="Unassembled WGS sequence"/>
</dbReference>
<evidence type="ECO:0000259" key="7">
    <source>
        <dbReference type="PROSITE" id="PS51462"/>
    </source>
</evidence>
<dbReference type="InterPro" id="IPR000086">
    <property type="entry name" value="NUDIX_hydrolase_dom"/>
</dbReference>
<dbReference type="CDD" id="cd03426">
    <property type="entry name" value="NUDIX_CoAse_Nudt7"/>
    <property type="match status" value="1"/>
</dbReference>
<dbReference type="OrthoDB" id="9802805at2"/>
<evidence type="ECO:0000313" key="9">
    <source>
        <dbReference type="Proteomes" id="UP000013167"/>
    </source>
</evidence>
<keyword evidence="4" id="KW-0378">Hydrolase</keyword>
<dbReference type="InterPro" id="IPR015797">
    <property type="entry name" value="NUDIX_hydrolase-like_dom_sf"/>
</dbReference>
<proteinExistence type="predicted"/>
<dbReference type="GO" id="GO:0010945">
    <property type="term" value="F:coenzyme A diphosphatase activity"/>
    <property type="evidence" value="ECO:0007669"/>
    <property type="project" value="InterPro"/>
</dbReference>
<dbReference type="Gene3D" id="3.90.79.10">
    <property type="entry name" value="Nucleoside Triphosphate Pyrophosphohydrolase"/>
    <property type="match status" value="1"/>
</dbReference>